<dbReference type="PROSITE" id="PS51257">
    <property type="entry name" value="PROKAR_LIPOPROTEIN"/>
    <property type="match status" value="1"/>
</dbReference>
<gene>
    <name evidence="2" type="ORF">SAMN02745206_00185</name>
</gene>
<keyword evidence="3" id="KW-1185">Reference proteome</keyword>
<proteinExistence type="predicted"/>
<evidence type="ECO:0000256" key="1">
    <source>
        <dbReference type="SAM" id="SignalP"/>
    </source>
</evidence>
<feature type="signal peptide" evidence="1">
    <location>
        <begin position="1"/>
        <end position="22"/>
    </location>
</feature>
<dbReference type="STRING" id="1121391.SAMN02745206_00185"/>
<sequence length="167" mass="18851">MRRTVVVGMILFLAASTMISCAARTAKIDHYLTYTNKGTRSEARHGHLVVNGKEIPWCFDRVAAAGRSFSFRVRTNLWGDDGYFPDASPWSERTARTDIAPSELTRGYYVGDERLSGTPSSWIFVEWSGKGAKRSAFVDPLMIERLIQDFKIPVRSGVARMRIRLTD</sequence>
<dbReference type="EMBL" id="FQVB01000003">
    <property type="protein sequence ID" value="SHE35691.1"/>
    <property type="molecule type" value="Genomic_DNA"/>
</dbReference>
<reference evidence="3" key="1">
    <citation type="submission" date="2016-11" db="EMBL/GenBank/DDBJ databases">
        <authorList>
            <person name="Varghese N."/>
            <person name="Submissions S."/>
        </authorList>
    </citation>
    <scope>NUCLEOTIDE SEQUENCE [LARGE SCALE GENOMIC DNA]</scope>
    <source>
        <strain evidence="3">DSM 9756</strain>
    </source>
</reference>
<evidence type="ECO:0000313" key="3">
    <source>
        <dbReference type="Proteomes" id="UP000184076"/>
    </source>
</evidence>
<feature type="chain" id="PRO_5012906058" evidence="1">
    <location>
        <begin position="23"/>
        <end position="167"/>
    </location>
</feature>
<dbReference type="AlphaFoldDB" id="A0A1M4SU26"/>
<dbReference type="Proteomes" id="UP000184076">
    <property type="component" value="Unassembled WGS sequence"/>
</dbReference>
<organism evidence="2 3">
    <name type="scientific">Desulfacinum infernum DSM 9756</name>
    <dbReference type="NCBI Taxonomy" id="1121391"/>
    <lineage>
        <taxon>Bacteria</taxon>
        <taxon>Pseudomonadati</taxon>
        <taxon>Thermodesulfobacteriota</taxon>
        <taxon>Syntrophobacteria</taxon>
        <taxon>Syntrophobacterales</taxon>
        <taxon>Syntrophobacteraceae</taxon>
        <taxon>Desulfacinum</taxon>
    </lineage>
</organism>
<protein>
    <submittedName>
        <fullName evidence="2">Uncharacterized protein</fullName>
    </submittedName>
</protein>
<evidence type="ECO:0000313" key="2">
    <source>
        <dbReference type="EMBL" id="SHE35691.1"/>
    </source>
</evidence>
<keyword evidence="1" id="KW-0732">Signal</keyword>
<accession>A0A1M4SU26</accession>
<name>A0A1M4SU26_9BACT</name>